<evidence type="ECO:0000256" key="1">
    <source>
        <dbReference type="SAM" id="MobiDB-lite"/>
    </source>
</evidence>
<dbReference type="SMART" id="SM00513">
    <property type="entry name" value="SAP"/>
    <property type="match status" value="1"/>
</dbReference>
<dbReference type="SUPFAM" id="SSF56281">
    <property type="entry name" value="Metallo-hydrolase/oxidoreductase"/>
    <property type="match status" value="1"/>
</dbReference>
<feature type="region of interest" description="Disordered" evidence="1">
    <location>
        <begin position="639"/>
        <end position="682"/>
    </location>
</feature>
<feature type="compositionally biased region" description="Low complexity" evidence="1">
    <location>
        <begin position="640"/>
        <end position="668"/>
    </location>
</feature>
<organism evidence="3 4">
    <name type="scientific">Tetradesmus obliquus</name>
    <name type="common">Green alga</name>
    <name type="synonym">Acutodesmus obliquus</name>
    <dbReference type="NCBI Taxonomy" id="3088"/>
    <lineage>
        <taxon>Eukaryota</taxon>
        <taxon>Viridiplantae</taxon>
        <taxon>Chlorophyta</taxon>
        <taxon>core chlorophytes</taxon>
        <taxon>Chlorophyceae</taxon>
        <taxon>CS clade</taxon>
        <taxon>Sphaeropleales</taxon>
        <taxon>Scenedesmaceae</taxon>
        <taxon>Tetradesmus</taxon>
    </lineage>
</organism>
<protein>
    <recommendedName>
        <fullName evidence="2">SAP domain-containing protein</fullName>
    </recommendedName>
</protein>
<accession>A0A383VY40</accession>
<dbReference type="EMBL" id="FNXT01000989">
    <property type="protein sequence ID" value="SZX70385.1"/>
    <property type="molecule type" value="Genomic_DNA"/>
</dbReference>
<keyword evidence="4" id="KW-1185">Reference proteome</keyword>
<dbReference type="GO" id="GO:0042781">
    <property type="term" value="F:3'-tRNA processing endoribonuclease activity"/>
    <property type="evidence" value="ECO:0007669"/>
    <property type="project" value="TreeGrafter"/>
</dbReference>
<dbReference type="STRING" id="3088.A0A383VY40"/>
<feature type="compositionally biased region" description="Low complexity" evidence="1">
    <location>
        <begin position="832"/>
        <end position="842"/>
    </location>
</feature>
<name>A0A383VY40_TETOB</name>
<feature type="region of interest" description="Disordered" evidence="1">
    <location>
        <begin position="466"/>
        <end position="489"/>
    </location>
</feature>
<dbReference type="PANTHER" id="PTHR46018">
    <property type="entry name" value="ZINC PHOSPHODIESTERASE ELAC PROTEIN 1"/>
    <property type="match status" value="1"/>
</dbReference>
<evidence type="ECO:0000313" key="4">
    <source>
        <dbReference type="Proteomes" id="UP000256970"/>
    </source>
</evidence>
<dbReference type="Gene3D" id="1.10.720.30">
    <property type="entry name" value="SAP domain"/>
    <property type="match status" value="1"/>
</dbReference>
<dbReference type="PANTHER" id="PTHR46018:SF2">
    <property type="entry name" value="ZINC PHOSPHODIESTERASE ELAC PROTEIN 1"/>
    <property type="match status" value="1"/>
</dbReference>
<gene>
    <name evidence="3" type="ORF">BQ4739_LOCUS10602</name>
</gene>
<evidence type="ECO:0000259" key="2">
    <source>
        <dbReference type="SMART" id="SM00513"/>
    </source>
</evidence>
<feature type="region of interest" description="Disordered" evidence="1">
    <location>
        <begin position="1"/>
        <end position="38"/>
    </location>
</feature>
<dbReference type="Gene3D" id="3.60.15.10">
    <property type="entry name" value="Ribonuclease Z/Hydroxyacylglutathione hydrolase-like"/>
    <property type="match status" value="1"/>
</dbReference>
<dbReference type="GO" id="GO:0005634">
    <property type="term" value="C:nucleus"/>
    <property type="evidence" value="ECO:0007669"/>
    <property type="project" value="TreeGrafter"/>
</dbReference>
<feature type="region of interest" description="Disordered" evidence="1">
    <location>
        <begin position="121"/>
        <end position="184"/>
    </location>
</feature>
<proteinExistence type="predicted"/>
<evidence type="ECO:0000313" key="3">
    <source>
        <dbReference type="EMBL" id="SZX70385.1"/>
    </source>
</evidence>
<dbReference type="InterPro" id="IPR003034">
    <property type="entry name" value="SAP_dom"/>
</dbReference>
<feature type="region of interest" description="Disordered" evidence="1">
    <location>
        <begin position="766"/>
        <end position="842"/>
    </location>
</feature>
<dbReference type="InterPro" id="IPR036866">
    <property type="entry name" value="RibonucZ/Hydroxyglut_hydro"/>
</dbReference>
<sequence length="1320" mass="139670">MMRQIASHGLQNAASGRQWLAPQPVGTSSSSSSLRTQHSRFRTAAAPAEAAALLDLIQWPEGTRPKRGGVTKASLSRLKLAELRAELSRLGAADTSGTKDQLAERLLHAISTQAAATATAPAAAPAAAPAPDRSSAASHGGQAAAVEQQPAAAAAPRPRAARSSRQQPAAESPPPAAAAAAAAAAQSHLSGSDADEAASLALAARLLLQKHGEIVQLGRMPRLDPQEAARIAAAVGVDLDALPALTQRARGHVYDVDALPGMDEEDREMVLKAIRSGLALTLLGGSIGDAAAGECAPACLGLVREKDIWLFDVGEDAQRALLRREHLKPSKMHRVVISRQAPDAMLGLPGALCVMGSSREKGHEVADIPIHVFAPPGTGDFLSTLYECSNTFLEMPVVVHEFVTHAVSEEEAQPQPLNSRAKLWRALMPPDQLNPMGFIDGDIQAFMPTQGRARYKKGGRAAGGVLATNPRAGYRPMPTPPPGDPTRTDLSPADLTWTVIADEAATMTAVMLDADTPSWGIVWREADRQGNLSVPRCQALKIGDEALYKNLKNGETVQNDQGVAIPAPMVCSEDKPGRSVVLLPACNSADNIGPHAVRADIMIAAAGAAAAYDGGQIGAGLGMCAQQWGVRNLLVTAMPSSGSSSSSNNSSSTARRQRSSSSISSSSSEDGSQAKKQQEQSHLLDPAAAAALAAVAQQYTRGVVIPARDDMSIILEENLGELDPPPVDLEAVVAVARTTCLQGEKKAETTNEKSLQRRARRFEQKELARQQEGEPQVQQEQAPQQSQQQQQQQQGRPWQLQRQQQQRDWQQRQDSQGWQQGRPDGRPGRSSQQQPYKQQQQQQQYRREYAGTVFLVCHAHGIQGVAAAAIPAVSYGAVKPWNIKGDVLVLDISSLSYQGNHPMFPPIGDPATCAGYCNKTIGCNAWTFCNSTAGCGTGCEEYMKVNPKLQTTVNGNPTIAADSWYGLAAIKSFGPWGSTAGCKSNCSWSSNGSQFSCKATGKWPQGMCSLKKLANPAKPEYWSTNAGEGWVSGYIVAPAQCGPSISARACQRCITSKAPEPCITCAKSPQLKARLLDTVYGGIYELNPADGCGACYSSAAPEKCAACLYGKQPCAACALQPENPGALAARMDVAACIDCSTKYGANYSTPCVSCAALGAQPANVQKCMGCIARASKVACSDTGYPRTCWNPQNSGSDCASCTTDAKDYETCVSCVARKPYSDSCVSCSFLKDAAKQAKCYNCTKAAGLGGTTCYDCLNYLTDAKAVDQCLSCATNTKAPVDGRQWCFGCQNWCPTYDTRAKCNACLATKQDAYMTACACS</sequence>
<feature type="compositionally biased region" description="Low complexity" evidence="1">
    <location>
        <begin position="121"/>
        <end position="170"/>
    </location>
</feature>
<dbReference type="InterPro" id="IPR036361">
    <property type="entry name" value="SAP_dom_sf"/>
</dbReference>
<reference evidence="3 4" key="1">
    <citation type="submission" date="2016-10" db="EMBL/GenBank/DDBJ databases">
        <authorList>
            <person name="Cai Z."/>
        </authorList>
    </citation>
    <scope>NUCLEOTIDE SEQUENCE [LARGE SCALE GENOMIC DNA]</scope>
</reference>
<feature type="domain" description="SAP" evidence="2">
    <location>
        <begin position="75"/>
        <end position="110"/>
    </location>
</feature>
<feature type="compositionally biased region" description="Low complexity" evidence="1">
    <location>
        <begin position="773"/>
        <end position="820"/>
    </location>
</feature>
<dbReference type="Proteomes" id="UP000256970">
    <property type="component" value="Unassembled WGS sequence"/>
</dbReference>